<sequence>MLNLISNAIKYSKPGLILISVKQDNENIYVSVKDNGDGIPKHKLNTIFQPFEQCGYDKFRISSTGLGLNVCKELITKHNVIFGLKSKSWGGSEFCFSLPLYRYHKQHSHANNLKLAYQC</sequence>
<dbReference type="GO" id="GO:0005886">
    <property type="term" value="C:plasma membrane"/>
    <property type="evidence" value="ECO:0007669"/>
    <property type="project" value="TreeGrafter"/>
</dbReference>
<accession>A0A0F3NSN5</accession>
<evidence type="ECO:0000259" key="5">
    <source>
        <dbReference type="PROSITE" id="PS50109"/>
    </source>
</evidence>
<reference evidence="6 7" key="1">
    <citation type="submission" date="2015-01" db="EMBL/GenBank/DDBJ databases">
        <title>Genome Sequencing of Rickettsiales.</title>
        <authorList>
            <person name="Daugherty S.C."/>
            <person name="Su Q."/>
            <person name="Abolude K."/>
            <person name="Beier-Sexton M."/>
            <person name="Carlyon J.A."/>
            <person name="Carter R."/>
            <person name="Day N.P."/>
            <person name="Dumler S.J."/>
            <person name="Dyachenko V."/>
            <person name="Godinez A."/>
            <person name="Kurtti T.J."/>
            <person name="Lichay M."/>
            <person name="Mullins K.E."/>
            <person name="Ott S."/>
            <person name="Pappas-Brown V."/>
            <person name="Paris D.H."/>
            <person name="Patel P."/>
            <person name="Richards A.L."/>
            <person name="Sadzewicz L."/>
            <person name="Sears K."/>
            <person name="Seidman D."/>
            <person name="Sengamalay N."/>
            <person name="Stenos J."/>
            <person name="Tallon L.J."/>
            <person name="Vincent G."/>
            <person name="Fraser C.M."/>
            <person name="Munderloh U."/>
            <person name="Dunning-Hotopp J.C."/>
        </authorList>
    </citation>
    <scope>NUCLEOTIDE SEQUENCE [LARGE SCALE GENOMIC DNA]</scope>
    <source>
        <strain evidence="6 7">TA716</strain>
    </source>
</reference>
<comment type="caution">
    <text evidence="6">The sequence shown here is derived from an EMBL/GenBank/DDBJ whole genome shotgun (WGS) entry which is preliminary data.</text>
</comment>
<dbReference type="PROSITE" id="PS50109">
    <property type="entry name" value="HIS_KIN"/>
    <property type="match status" value="1"/>
</dbReference>
<keyword evidence="3" id="KW-0808">Transferase</keyword>
<dbReference type="AlphaFoldDB" id="A0A0F3NSN5"/>
<evidence type="ECO:0000256" key="4">
    <source>
        <dbReference type="ARBA" id="ARBA00022777"/>
    </source>
</evidence>
<dbReference type="PATRIC" id="fig|1359175.3.peg.995"/>
<keyword evidence="4 6" id="KW-0418">Kinase</keyword>
<evidence type="ECO:0000313" key="6">
    <source>
        <dbReference type="EMBL" id="KJV70707.1"/>
    </source>
</evidence>
<protein>
    <recommendedName>
        <fullName evidence="2">histidine kinase</fullName>
        <ecNumber evidence="2">2.7.13.3</ecNumber>
    </recommendedName>
</protein>
<dbReference type="Pfam" id="PF02518">
    <property type="entry name" value="HATPase_c"/>
    <property type="match status" value="1"/>
</dbReference>
<dbReference type="EC" id="2.7.13.3" evidence="2"/>
<organism evidence="6 7">
    <name type="scientific">Orientia tsutsugamushi str. TA716</name>
    <dbReference type="NCBI Taxonomy" id="1359175"/>
    <lineage>
        <taxon>Bacteria</taxon>
        <taxon>Pseudomonadati</taxon>
        <taxon>Pseudomonadota</taxon>
        <taxon>Alphaproteobacteria</taxon>
        <taxon>Rickettsiales</taxon>
        <taxon>Rickettsiaceae</taxon>
        <taxon>Rickettsieae</taxon>
        <taxon>Orientia</taxon>
    </lineage>
</organism>
<dbReference type="SMART" id="SM00387">
    <property type="entry name" value="HATPase_c"/>
    <property type="match status" value="1"/>
</dbReference>
<dbReference type="InterPro" id="IPR036890">
    <property type="entry name" value="HATPase_C_sf"/>
</dbReference>
<feature type="domain" description="Histidine kinase" evidence="5">
    <location>
        <begin position="1"/>
        <end position="102"/>
    </location>
</feature>
<dbReference type="PRINTS" id="PR00344">
    <property type="entry name" value="BCTRLSENSOR"/>
</dbReference>
<evidence type="ECO:0000256" key="2">
    <source>
        <dbReference type="ARBA" id="ARBA00012438"/>
    </source>
</evidence>
<dbReference type="GO" id="GO:0000155">
    <property type="term" value="F:phosphorelay sensor kinase activity"/>
    <property type="evidence" value="ECO:0007669"/>
    <property type="project" value="TreeGrafter"/>
</dbReference>
<dbReference type="InterPro" id="IPR003594">
    <property type="entry name" value="HATPase_dom"/>
</dbReference>
<gene>
    <name evidence="6" type="ORF">OTSTA716_2487</name>
</gene>
<evidence type="ECO:0000256" key="1">
    <source>
        <dbReference type="ARBA" id="ARBA00000085"/>
    </source>
</evidence>
<dbReference type="Proteomes" id="UP000033671">
    <property type="component" value="Unassembled WGS sequence"/>
</dbReference>
<dbReference type="InterPro" id="IPR005467">
    <property type="entry name" value="His_kinase_dom"/>
</dbReference>
<dbReference type="InterPro" id="IPR004358">
    <property type="entry name" value="Sig_transdc_His_kin-like_C"/>
</dbReference>
<dbReference type="SUPFAM" id="SSF55874">
    <property type="entry name" value="ATPase domain of HSP90 chaperone/DNA topoisomerase II/histidine kinase"/>
    <property type="match status" value="1"/>
</dbReference>
<evidence type="ECO:0000256" key="3">
    <source>
        <dbReference type="ARBA" id="ARBA00022679"/>
    </source>
</evidence>
<dbReference type="EMBL" id="LAOA01000172">
    <property type="protein sequence ID" value="KJV70707.1"/>
    <property type="molecule type" value="Genomic_DNA"/>
</dbReference>
<dbReference type="PANTHER" id="PTHR43047">
    <property type="entry name" value="TWO-COMPONENT HISTIDINE PROTEIN KINASE"/>
    <property type="match status" value="1"/>
</dbReference>
<dbReference type="CDD" id="cd00075">
    <property type="entry name" value="HATPase"/>
    <property type="match status" value="1"/>
</dbReference>
<dbReference type="PANTHER" id="PTHR43047:SF72">
    <property type="entry name" value="OSMOSENSING HISTIDINE PROTEIN KINASE SLN1"/>
    <property type="match status" value="1"/>
</dbReference>
<dbReference type="RefSeq" id="WP_252831504.1">
    <property type="nucleotide sequence ID" value="NZ_LAOA01000172.1"/>
</dbReference>
<dbReference type="Gene3D" id="3.30.565.10">
    <property type="entry name" value="Histidine kinase-like ATPase, C-terminal domain"/>
    <property type="match status" value="1"/>
</dbReference>
<proteinExistence type="predicted"/>
<comment type="catalytic activity">
    <reaction evidence="1">
        <text>ATP + protein L-histidine = ADP + protein N-phospho-L-histidine.</text>
        <dbReference type="EC" id="2.7.13.3"/>
    </reaction>
</comment>
<evidence type="ECO:0000313" key="7">
    <source>
        <dbReference type="Proteomes" id="UP000033671"/>
    </source>
</evidence>
<name>A0A0F3NSN5_ORITS</name>
<dbReference type="GO" id="GO:0009927">
    <property type="term" value="F:histidine phosphotransfer kinase activity"/>
    <property type="evidence" value="ECO:0007669"/>
    <property type="project" value="TreeGrafter"/>
</dbReference>